<dbReference type="PANTHER" id="PTHR48071:SF18">
    <property type="entry name" value="DELETED IN MALIGNANT BRAIN TUMORS 1 PROTEIN-RELATED"/>
    <property type="match status" value="1"/>
</dbReference>
<dbReference type="PANTHER" id="PTHR48071">
    <property type="entry name" value="SRCR DOMAIN-CONTAINING PROTEIN"/>
    <property type="match status" value="1"/>
</dbReference>
<evidence type="ECO:0000259" key="5">
    <source>
        <dbReference type="PROSITE" id="PS50287"/>
    </source>
</evidence>
<protein>
    <recommendedName>
        <fullName evidence="5">SRCR domain-containing protein</fullName>
    </recommendedName>
</protein>
<dbReference type="FunFam" id="3.10.250.10:FF:000011">
    <property type="entry name" value="Scavenger receptor class A member 5"/>
    <property type="match status" value="1"/>
</dbReference>
<evidence type="ECO:0000256" key="4">
    <source>
        <dbReference type="PROSITE-ProRule" id="PRU00196"/>
    </source>
</evidence>
<dbReference type="GO" id="GO:0016020">
    <property type="term" value="C:membrane"/>
    <property type="evidence" value="ECO:0007669"/>
    <property type="project" value="InterPro"/>
</dbReference>
<sequence length="215" mass="23536">MDGSHSKEGRLEIFHSGIWGSVCDDSFGHTDAIVACRQLGFRCLSNVQVYTEGGFTTSKIWMDNVSCNGQESYLKSCSFGGWGKHDCSTGENVGIRCYGGCAGDLWLVGGNIEGRLHIYHSGSWGTICDDSFGSQEALVVCKQLLLWTQNYRTTIVQFYTTGHGNGTIWLDDVACNGNENRIADCAHRGWNVHNCGHSEDVSVRCYGSYSSDEGT</sequence>
<dbReference type="Proteomes" id="UP000596742">
    <property type="component" value="Unassembled WGS sequence"/>
</dbReference>
<evidence type="ECO:0000256" key="1">
    <source>
        <dbReference type="ARBA" id="ARBA00022729"/>
    </source>
</evidence>
<evidence type="ECO:0000313" key="6">
    <source>
        <dbReference type="EMBL" id="VDI80491.1"/>
    </source>
</evidence>
<dbReference type="PROSITE" id="PS50287">
    <property type="entry name" value="SRCR_2"/>
    <property type="match status" value="2"/>
</dbReference>
<evidence type="ECO:0000256" key="3">
    <source>
        <dbReference type="ARBA" id="ARBA00023180"/>
    </source>
</evidence>
<organism evidence="6 7">
    <name type="scientific">Mytilus galloprovincialis</name>
    <name type="common">Mediterranean mussel</name>
    <dbReference type="NCBI Taxonomy" id="29158"/>
    <lineage>
        <taxon>Eukaryota</taxon>
        <taxon>Metazoa</taxon>
        <taxon>Spiralia</taxon>
        <taxon>Lophotrochozoa</taxon>
        <taxon>Mollusca</taxon>
        <taxon>Bivalvia</taxon>
        <taxon>Autobranchia</taxon>
        <taxon>Pteriomorphia</taxon>
        <taxon>Mytilida</taxon>
        <taxon>Mytiloidea</taxon>
        <taxon>Mytilidae</taxon>
        <taxon>Mytilinae</taxon>
        <taxon>Mytilus</taxon>
    </lineage>
</organism>
<dbReference type="PRINTS" id="PR00258">
    <property type="entry name" value="SPERACTRCPTR"/>
</dbReference>
<name>A0A8B6HLF1_MYTGA</name>
<dbReference type="EMBL" id="UYJE01010178">
    <property type="protein sequence ID" value="VDI80491.1"/>
    <property type="molecule type" value="Genomic_DNA"/>
</dbReference>
<dbReference type="PROSITE" id="PS00420">
    <property type="entry name" value="SRCR_1"/>
    <property type="match status" value="1"/>
</dbReference>
<dbReference type="AlphaFoldDB" id="A0A8B6HLF1"/>
<dbReference type="InterPro" id="IPR036772">
    <property type="entry name" value="SRCR-like_dom_sf"/>
</dbReference>
<evidence type="ECO:0000256" key="2">
    <source>
        <dbReference type="ARBA" id="ARBA00023157"/>
    </source>
</evidence>
<keyword evidence="1" id="KW-0732">Signal</keyword>
<keyword evidence="7" id="KW-1185">Reference proteome</keyword>
<feature type="disulfide bond" evidence="4">
    <location>
        <begin position="23"/>
        <end position="87"/>
    </location>
</feature>
<comment type="caution">
    <text evidence="6">The sequence shown here is derived from an EMBL/GenBank/DDBJ whole genome shotgun (WGS) entry which is preliminary data.</text>
</comment>
<keyword evidence="2 4" id="KW-1015">Disulfide bond</keyword>
<dbReference type="OrthoDB" id="422749at2759"/>
<feature type="domain" description="SRCR" evidence="5">
    <location>
        <begin position="105"/>
        <end position="206"/>
    </location>
</feature>
<proteinExistence type="predicted"/>
<feature type="domain" description="SRCR" evidence="5">
    <location>
        <begin position="1"/>
        <end position="98"/>
    </location>
</feature>
<comment type="caution">
    <text evidence="4">Lacks conserved residue(s) required for the propagation of feature annotation.</text>
</comment>
<feature type="disulfide bond" evidence="4">
    <location>
        <begin position="36"/>
        <end position="97"/>
    </location>
</feature>
<dbReference type="Pfam" id="PF00530">
    <property type="entry name" value="SRCR"/>
    <property type="match status" value="2"/>
</dbReference>
<reference evidence="6" key="1">
    <citation type="submission" date="2018-11" db="EMBL/GenBank/DDBJ databases">
        <authorList>
            <person name="Alioto T."/>
            <person name="Alioto T."/>
        </authorList>
    </citation>
    <scope>NUCLEOTIDE SEQUENCE</scope>
</reference>
<dbReference type="Gene3D" id="3.10.250.10">
    <property type="entry name" value="SRCR-like domain"/>
    <property type="match status" value="2"/>
</dbReference>
<accession>A0A8B6HLF1</accession>
<dbReference type="SUPFAM" id="SSF56487">
    <property type="entry name" value="SRCR-like"/>
    <property type="match status" value="2"/>
</dbReference>
<keyword evidence="3" id="KW-0325">Glycoprotein</keyword>
<feature type="disulfide bond" evidence="4">
    <location>
        <begin position="175"/>
        <end position="185"/>
    </location>
</feature>
<gene>
    <name evidence="6" type="ORF">MGAL_10B046399</name>
</gene>
<dbReference type="InterPro" id="IPR001190">
    <property type="entry name" value="SRCR"/>
</dbReference>
<evidence type="ECO:0000313" key="7">
    <source>
        <dbReference type="Proteomes" id="UP000596742"/>
    </source>
</evidence>
<dbReference type="SMART" id="SM00202">
    <property type="entry name" value="SR"/>
    <property type="match status" value="2"/>
</dbReference>
<feature type="disulfide bond" evidence="4">
    <location>
        <begin position="67"/>
        <end position="77"/>
    </location>
</feature>
<dbReference type="FunFam" id="3.10.250.10:FF:000001">
    <property type="entry name" value="Lysyl oxidase 4 isoform X1"/>
    <property type="match status" value="1"/>
</dbReference>